<reference evidence="3 4" key="1">
    <citation type="journal article" date="2019" name="New Phytol.">
        <title>Comparative genomics reveals unique wood-decay strategies and fruiting body development in the Schizophyllaceae.</title>
        <authorList>
            <person name="Almasi E."/>
            <person name="Sahu N."/>
            <person name="Krizsan K."/>
            <person name="Balint B."/>
            <person name="Kovacs G.M."/>
            <person name="Kiss B."/>
            <person name="Cseklye J."/>
            <person name="Drula E."/>
            <person name="Henrissat B."/>
            <person name="Nagy I."/>
            <person name="Chovatia M."/>
            <person name="Adam C."/>
            <person name="LaButti K."/>
            <person name="Lipzen A."/>
            <person name="Riley R."/>
            <person name="Grigoriev I.V."/>
            <person name="Nagy L.G."/>
        </authorList>
    </citation>
    <scope>NUCLEOTIDE SEQUENCE [LARGE SCALE GENOMIC DNA]</scope>
    <source>
        <strain evidence="3 4">NL-1724</strain>
    </source>
</reference>
<dbReference type="Gene3D" id="3.30.460.10">
    <property type="entry name" value="Beta Polymerase, domain 2"/>
    <property type="match status" value="1"/>
</dbReference>
<protein>
    <recommendedName>
        <fullName evidence="2">Polymerase nucleotidyl transferase domain-containing protein</fullName>
    </recommendedName>
</protein>
<proteinExistence type="predicted"/>
<feature type="domain" description="Polymerase nucleotidyl transferase" evidence="2">
    <location>
        <begin position="113"/>
        <end position="148"/>
    </location>
</feature>
<dbReference type="GO" id="GO:0016779">
    <property type="term" value="F:nucleotidyltransferase activity"/>
    <property type="evidence" value="ECO:0007669"/>
    <property type="project" value="InterPro"/>
</dbReference>
<evidence type="ECO:0000256" key="1">
    <source>
        <dbReference type="SAM" id="MobiDB-lite"/>
    </source>
</evidence>
<feature type="region of interest" description="Disordered" evidence="1">
    <location>
        <begin position="36"/>
        <end position="67"/>
    </location>
</feature>
<accession>A0A550C859</accession>
<feature type="region of interest" description="Disordered" evidence="1">
    <location>
        <begin position="157"/>
        <end position="182"/>
    </location>
</feature>
<name>A0A550C859_9AGAR</name>
<organism evidence="3 4">
    <name type="scientific">Schizophyllum amplum</name>
    <dbReference type="NCBI Taxonomy" id="97359"/>
    <lineage>
        <taxon>Eukaryota</taxon>
        <taxon>Fungi</taxon>
        <taxon>Dikarya</taxon>
        <taxon>Basidiomycota</taxon>
        <taxon>Agaricomycotina</taxon>
        <taxon>Agaricomycetes</taxon>
        <taxon>Agaricomycetidae</taxon>
        <taxon>Agaricales</taxon>
        <taxon>Schizophyllaceae</taxon>
        <taxon>Schizophyllum</taxon>
    </lineage>
</organism>
<keyword evidence="4" id="KW-1185">Reference proteome</keyword>
<feature type="compositionally biased region" description="Basic residues" evidence="1">
    <location>
        <begin position="164"/>
        <end position="176"/>
    </location>
</feature>
<evidence type="ECO:0000259" key="2">
    <source>
        <dbReference type="Pfam" id="PF01909"/>
    </source>
</evidence>
<dbReference type="Proteomes" id="UP000320762">
    <property type="component" value="Unassembled WGS sequence"/>
</dbReference>
<dbReference type="Pfam" id="PF01909">
    <property type="entry name" value="NTP_transf_2"/>
    <property type="match status" value="1"/>
</dbReference>
<evidence type="ECO:0000313" key="4">
    <source>
        <dbReference type="Proteomes" id="UP000320762"/>
    </source>
</evidence>
<dbReference type="AlphaFoldDB" id="A0A550C859"/>
<comment type="caution">
    <text evidence="3">The sequence shown here is derived from an EMBL/GenBank/DDBJ whole genome shotgun (WGS) entry which is preliminary data.</text>
</comment>
<gene>
    <name evidence="3" type="ORF">BD626DRAFT_95941</name>
</gene>
<dbReference type="EMBL" id="VDMD01000019">
    <property type="protein sequence ID" value="TRM60965.1"/>
    <property type="molecule type" value="Genomic_DNA"/>
</dbReference>
<dbReference type="SUPFAM" id="SSF81301">
    <property type="entry name" value="Nucleotidyltransferase"/>
    <property type="match status" value="1"/>
</dbReference>
<feature type="compositionally biased region" description="Basic and acidic residues" evidence="1">
    <location>
        <begin position="55"/>
        <end position="65"/>
    </location>
</feature>
<sequence length="182" mass="20838">MSAISYAKTVRFQENIGPCLAKARLARRYSAKAAIPGRSDHLQSGADEPLTSGHDIGKDGLDSRKPGRWARCNRITTRDVQPLTQLRMPPNKQLMATKHPYLERPWTVLQAVQTAVQRKYGQEYTVEPFGSYRYGLWTKRSDLDLVILDPYAPYGWPHRPSGQSRRRRLATVHPRHSPYNIE</sequence>
<dbReference type="OrthoDB" id="2274644at2759"/>
<dbReference type="InterPro" id="IPR002934">
    <property type="entry name" value="Polymerase_NTP_transf_dom"/>
</dbReference>
<dbReference type="InterPro" id="IPR043519">
    <property type="entry name" value="NT_sf"/>
</dbReference>
<evidence type="ECO:0000313" key="3">
    <source>
        <dbReference type="EMBL" id="TRM60965.1"/>
    </source>
</evidence>